<dbReference type="InterPro" id="IPR041135">
    <property type="entry name" value="Nmad3"/>
</dbReference>
<gene>
    <name evidence="2" type="ordered locus">Shell_0736</name>
</gene>
<dbReference type="OrthoDB" id="379380at2157"/>
<organism evidence="2 3">
    <name type="scientific">Staphylothermus hellenicus (strain DSM 12710 / JCM 10830 / BK20S6-10-b1 / P8)</name>
    <dbReference type="NCBI Taxonomy" id="591019"/>
    <lineage>
        <taxon>Archaea</taxon>
        <taxon>Thermoproteota</taxon>
        <taxon>Thermoprotei</taxon>
        <taxon>Desulfurococcales</taxon>
        <taxon>Desulfurococcaceae</taxon>
        <taxon>Staphylothermus</taxon>
    </lineage>
</organism>
<reference evidence="3" key="1">
    <citation type="submission" date="2010-05" db="EMBL/GenBank/DDBJ databases">
        <title>Complete sequence of Staphylothermus hellenicus DSM 12710.</title>
        <authorList>
            <consortium name="US DOE Joint Genome Institute"/>
            <person name="Lucas S."/>
            <person name="Copeland A."/>
            <person name="Lapidus A."/>
            <person name="Cheng J.-F."/>
            <person name="Bruce D."/>
            <person name="Goodwin L."/>
            <person name="Pitluck S."/>
            <person name="Davenport K."/>
            <person name="Detter J.C."/>
            <person name="Han C."/>
            <person name="Tapia R."/>
            <person name="Larimer F."/>
            <person name="Land M."/>
            <person name="Hauser L."/>
            <person name="Kyrpides N."/>
            <person name="Mikhailova N."/>
            <person name="Anderson I.J."/>
            <person name="Woyke T."/>
        </authorList>
    </citation>
    <scope>NUCLEOTIDE SEQUENCE [LARGE SCALE GENOMIC DNA]</scope>
    <source>
        <strain evidence="3">DSM 12710 / JCM 10830 / BK20S6-10-b1 / P8</strain>
    </source>
</reference>
<feature type="domain" description="Nucleotide modification associated" evidence="1">
    <location>
        <begin position="7"/>
        <end position="118"/>
    </location>
</feature>
<protein>
    <recommendedName>
        <fullName evidence="1">Nucleotide modification associated domain-containing protein</fullName>
    </recommendedName>
</protein>
<sequence length="170" mass="19869">MAKLLILRAFLETSNGGYYSPLYRKCYTLLPIPEDPYRLREIPLHLQPGKIIDQCTGEKFSKFYPVEHDNNPIHNDPRLDLGIYTGYYMPKGRLPHKKGKKLEENDLLLFMAGLAEYPEKFWSKRRGLREIKKAFRDSLVNGKAGIFIVGAENFKYFRLYFLVLVYVSRG</sequence>
<dbReference type="Proteomes" id="UP000002573">
    <property type="component" value="Chromosome"/>
</dbReference>
<evidence type="ECO:0000313" key="2">
    <source>
        <dbReference type="EMBL" id="ADI31854.1"/>
    </source>
</evidence>
<name>D7DCF7_STAHD</name>
<reference evidence="2 3" key="2">
    <citation type="journal article" date="2011" name="Stand. Genomic Sci.">
        <title>Complete genome sequence of Staphylothermus hellenicus P8.</title>
        <authorList>
            <person name="Anderson I."/>
            <person name="Wirth R."/>
            <person name="Lucas S."/>
            <person name="Copeland A."/>
            <person name="Lapidus A."/>
            <person name="Cheng J.F."/>
            <person name="Goodwin L."/>
            <person name="Pitluck S."/>
            <person name="Davenport K."/>
            <person name="Detter J.C."/>
            <person name="Han C."/>
            <person name="Tapia R."/>
            <person name="Land M."/>
            <person name="Hauser L."/>
            <person name="Pati A."/>
            <person name="Mikhailova N."/>
            <person name="Woyke T."/>
            <person name="Klenk H.P."/>
            <person name="Kyrpides N."/>
            <person name="Ivanova N."/>
        </authorList>
    </citation>
    <scope>NUCLEOTIDE SEQUENCE [LARGE SCALE GENOMIC DNA]</scope>
    <source>
        <strain evidence="3">DSM 12710 / JCM 10830 / BK20S6-10-b1 / P8</strain>
    </source>
</reference>
<dbReference type="GeneID" id="9234025"/>
<dbReference type="KEGG" id="shc:Shell_0736"/>
<evidence type="ECO:0000313" key="3">
    <source>
        <dbReference type="Proteomes" id="UP000002573"/>
    </source>
</evidence>
<dbReference type="Pfam" id="PF18754">
    <property type="entry name" value="Nmad3"/>
    <property type="match status" value="1"/>
</dbReference>
<dbReference type="HOGENOM" id="CLU_1567229_0_0_2"/>
<dbReference type="STRING" id="591019.Shell_0736"/>
<dbReference type="AlphaFoldDB" id="D7DCF7"/>
<evidence type="ECO:0000259" key="1">
    <source>
        <dbReference type="Pfam" id="PF18754"/>
    </source>
</evidence>
<dbReference type="RefSeq" id="WP_013143052.1">
    <property type="nucleotide sequence ID" value="NC_014205.1"/>
</dbReference>
<proteinExistence type="predicted"/>
<accession>D7DCF7</accession>
<keyword evidence="3" id="KW-1185">Reference proteome</keyword>
<dbReference type="eggNOG" id="arCOG14865">
    <property type="taxonomic scope" value="Archaea"/>
</dbReference>
<dbReference type="EMBL" id="CP002051">
    <property type="protein sequence ID" value="ADI31854.1"/>
    <property type="molecule type" value="Genomic_DNA"/>
</dbReference>